<dbReference type="InterPro" id="IPR011057">
    <property type="entry name" value="Mss4-like_sf"/>
</dbReference>
<name>A0A329Y6P3_RHITR</name>
<organism evidence="6 7">
    <name type="scientific">Rhizobium tropici</name>
    <dbReference type="NCBI Taxonomy" id="398"/>
    <lineage>
        <taxon>Bacteria</taxon>
        <taxon>Pseudomonadati</taxon>
        <taxon>Pseudomonadota</taxon>
        <taxon>Alphaproteobacteria</taxon>
        <taxon>Hyphomicrobiales</taxon>
        <taxon>Rhizobiaceae</taxon>
        <taxon>Rhizobium/Agrobacterium group</taxon>
        <taxon>Rhizobium</taxon>
    </lineage>
</organism>
<evidence type="ECO:0000259" key="5">
    <source>
        <dbReference type="Pfam" id="PF04828"/>
    </source>
</evidence>
<evidence type="ECO:0000256" key="4">
    <source>
        <dbReference type="ARBA" id="ARBA00023239"/>
    </source>
</evidence>
<dbReference type="PANTHER" id="PTHR33337">
    <property type="entry name" value="GFA DOMAIN-CONTAINING PROTEIN"/>
    <property type="match status" value="1"/>
</dbReference>
<dbReference type="PANTHER" id="PTHR33337:SF40">
    <property type="entry name" value="CENP-V_GFA DOMAIN-CONTAINING PROTEIN-RELATED"/>
    <property type="match status" value="1"/>
</dbReference>
<dbReference type="OrthoDB" id="9807246at2"/>
<comment type="caution">
    <text evidence="6">The sequence shown here is derived from an EMBL/GenBank/DDBJ whole genome shotgun (WGS) entry which is preliminary data.</text>
</comment>
<dbReference type="InterPro" id="IPR006913">
    <property type="entry name" value="CENP-V/GFA"/>
</dbReference>
<gene>
    <name evidence="6" type="ORF">DQ393_30885</name>
</gene>
<keyword evidence="3" id="KW-0862">Zinc</keyword>
<sequence>MCKRATGGAFAILVQAPLAAFEWTKGKARIFRSSPIAVRGFCPDCGTPLFLQYDDDELIRVTIGSLDHPERVVPETHYGVESRLDWADIGSDLPQEETRERF</sequence>
<keyword evidence="4" id="KW-0456">Lyase</keyword>
<keyword evidence="2" id="KW-0479">Metal-binding</keyword>
<feature type="domain" description="CENP-V/GFA" evidence="5">
    <location>
        <begin position="2"/>
        <end position="78"/>
    </location>
</feature>
<dbReference type="EMBL" id="QMKK01000060">
    <property type="protein sequence ID" value="RAX37684.1"/>
    <property type="molecule type" value="Genomic_DNA"/>
</dbReference>
<dbReference type="Gene3D" id="3.90.1590.10">
    <property type="entry name" value="glutathione-dependent formaldehyde- activating enzyme (gfa)"/>
    <property type="match status" value="1"/>
</dbReference>
<dbReference type="SUPFAM" id="SSF51316">
    <property type="entry name" value="Mss4-like"/>
    <property type="match status" value="1"/>
</dbReference>
<dbReference type="Proteomes" id="UP000251205">
    <property type="component" value="Unassembled WGS sequence"/>
</dbReference>
<evidence type="ECO:0000313" key="7">
    <source>
        <dbReference type="Proteomes" id="UP000251205"/>
    </source>
</evidence>
<evidence type="ECO:0000256" key="1">
    <source>
        <dbReference type="ARBA" id="ARBA00005495"/>
    </source>
</evidence>
<accession>A0A329Y6P3</accession>
<dbReference type="GO" id="GO:0046872">
    <property type="term" value="F:metal ion binding"/>
    <property type="evidence" value="ECO:0007669"/>
    <property type="project" value="UniProtKB-KW"/>
</dbReference>
<evidence type="ECO:0000256" key="2">
    <source>
        <dbReference type="ARBA" id="ARBA00022723"/>
    </source>
</evidence>
<proteinExistence type="inferred from homology"/>
<evidence type="ECO:0000313" key="6">
    <source>
        <dbReference type="EMBL" id="RAX37684.1"/>
    </source>
</evidence>
<dbReference type="GO" id="GO:0016846">
    <property type="term" value="F:carbon-sulfur lyase activity"/>
    <property type="evidence" value="ECO:0007669"/>
    <property type="project" value="InterPro"/>
</dbReference>
<dbReference type="AlphaFoldDB" id="A0A329Y6P3"/>
<evidence type="ECO:0000256" key="3">
    <source>
        <dbReference type="ARBA" id="ARBA00022833"/>
    </source>
</evidence>
<dbReference type="Pfam" id="PF04828">
    <property type="entry name" value="GFA"/>
    <property type="match status" value="1"/>
</dbReference>
<reference evidence="6 7" key="1">
    <citation type="submission" date="2018-06" db="EMBL/GenBank/DDBJ databases">
        <title>Whole Genome Sequence of an efficient microsymbiont, Rhizobium tropici.</title>
        <authorList>
            <person name="Srinivasan R."/>
            <person name="Singh H.V."/>
            <person name="Srivastava R."/>
            <person name="Kumari B."/>
            <person name="Radhakrishna A."/>
        </authorList>
    </citation>
    <scope>NUCLEOTIDE SEQUENCE [LARGE SCALE GENOMIC DNA]</scope>
    <source>
        <strain evidence="6 7">IGFRI Rhizo-19</strain>
    </source>
</reference>
<protein>
    <submittedName>
        <fullName evidence="6">GFA family protein</fullName>
    </submittedName>
</protein>
<comment type="similarity">
    <text evidence="1">Belongs to the Gfa family.</text>
</comment>